<dbReference type="AlphaFoldDB" id="A0A0G4LRV2"/>
<proteinExistence type="predicted"/>
<dbReference type="Proteomes" id="UP000045706">
    <property type="component" value="Unassembled WGS sequence"/>
</dbReference>
<evidence type="ECO:0000313" key="3">
    <source>
        <dbReference type="Proteomes" id="UP000045706"/>
    </source>
</evidence>
<evidence type="ECO:0000313" key="2">
    <source>
        <dbReference type="EMBL" id="CRK24743.1"/>
    </source>
</evidence>
<organism evidence="2 3">
    <name type="scientific">Verticillium longisporum</name>
    <name type="common">Verticillium dahliae var. longisporum</name>
    <dbReference type="NCBI Taxonomy" id="100787"/>
    <lineage>
        <taxon>Eukaryota</taxon>
        <taxon>Fungi</taxon>
        <taxon>Dikarya</taxon>
        <taxon>Ascomycota</taxon>
        <taxon>Pezizomycotina</taxon>
        <taxon>Sordariomycetes</taxon>
        <taxon>Hypocreomycetidae</taxon>
        <taxon>Glomerellales</taxon>
        <taxon>Plectosphaerellaceae</taxon>
        <taxon>Verticillium</taxon>
    </lineage>
</organism>
<gene>
    <name evidence="2" type="ORF">BN1723_013374</name>
</gene>
<reference evidence="3" key="1">
    <citation type="submission" date="2015-05" db="EMBL/GenBank/DDBJ databases">
        <authorList>
            <person name="Fogelqvist Johan"/>
        </authorList>
    </citation>
    <scope>NUCLEOTIDE SEQUENCE [LARGE SCALE GENOMIC DNA]</scope>
</reference>
<dbReference type="EMBL" id="CVQI01016669">
    <property type="protein sequence ID" value="CRK24743.1"/>
    <property type="molecule type" value="Genomic_DNA"/>
</dbReference>
<name>A0A0G4LRV2_VERLO</name>
<sequence length="132" mass="14492">MKLASSLDHDDGAVRNPAVYQLAKACCTAKERDRFISLRLVQCLILIAVYELGHAIFPKPVMTCWGATSPVLSSLSCHVAKECAWLIKEDDDTTMYQPLRKLVDSLPRRVASGSRVPRPLEKGGILGPIADD</sequence>
<feature type="region of interest" description="Disordered" evidence="1">
    <location>
        <begin position="113"/>
        <end position="132"/>
    </location>
</feature>
<accession>A0A0G4LRV2</accession>
<evidence type="ECO:0000256" key="1">
    <source>
        <dbReference type="SAM" id="MobiDB-lite"/>
    </source>
</evidence>
<protein>
    <submittedName>
        <fullName evidence="2">Uncharacterized protein</fullName>
    </submittedName>
</protein>